<proteinExistence type="predicted"/>
<evidence type="ECO:0000313" key="1">
    <source>
        <dbReference type="EnsemblMetazoa" id="Aqu2.1.20570_001"/>
    </source>
</evidence>
<name>A0A1X7TZ26_AMPQE</name>
<dbReference type="AlphaFoldDB" id="A0A1X7TZ26"/>
<accession>A0A1X7TZ26</accession>
<reference evidence="1" key="1">
    <citation type="submission" date="2017-05" db="UniProtKB">
        <authorList>
            <consortium name="EnsemblMetazoa"/>
        </authorList>
    </citation>
    <scope>IDENTIFICATION</scope>
</reference>
<dbReference type="EnsemblMetazoa" id="Aqu2.1.20570_001">
    <property type="protein sequence ID" value="Aqu2.1.20570_001"/>
    <property type="gene ID" value="Aqu2.1.20570"/>
</dbReference>
<organism evidence="1">
    <name type="scientific">Amphimedon queenslandica</name>
    <name type="common">Sponge</name>
    <dbReference type="NCBI Taxonomy" id="400682"/>
    <lineage>
        <taxon>Eukaryota</taxon>
        <taxon>Metazoa</taxon>
        <taxon>Porifera</taxon>
        <taxon>Demospongiae</taxon>
        <taxon>Heteroscleromorpha</taxon>
        <taxon>Haplosclerida</taxon>
        <taxon>Niphatidae</taxon>
        <taxon>Amphimedon</taxon>
    </lineage>
</organism>
<protein>
    <submittedName>
        <fullName evidence="1">Uncharacterized protein</fullName>
    </submittedName>
</protein>
<sequence length="223" mass="25796">MAQPPTRRSTDARSPSVTTVSTRNGCAFDELLNGRPGYCCEPSRLIEQKRSETTDQRVKTLTKNIEDTMNEFAKFAIQGKEVESFAIVKAYVPKRVKKPHFDPMDPTTWKKEGISFCWSYYRDLEYDALIVLTVFTKENVPVNENQEDYAKMLKQKIVNYYKHDRHDERIQSGPSEGRQTGMLKEGYALCLAIKLEDIEIENEDNKNEDDEDLKAKIKDLKVK</sequence>
<dbReference type="InParanoid" id="A0A1X7TZ26"/>